<evidence type="ECO:0000313" key="2">
    <source>
        <dbReference type="EMBL" id="RGP67473.1"/>
    </source>
</evidence>
<dbReference type="OrthoDB" id="5086065at2759"/>
<dbReference type="AlphaFoldDB" id="A0A395S4Y6"/>
<organism evidence="2 3">
    <name type="scientific">Fusarium longipes</name>
    <dbReference type="NCBI Taxonomy" id="694270"/>
    <lineage>
        <taxon>Eukaryota</taxon>
        <taxon>Fungi</taxon>
        <taxon>Dikarya</taxon>
        <taxon>Ascomycota</taxon>
        <taxon>Pezizomycotina</taxon>
        <taxon>Sordariomycetes</taxon>
        <taxon>Hypocreomycetidae</taxon>
        <taxon>Hypocreales</taxon>
        <taxon>Nectriaceae</taxon>
        <taxon>Fusarium</taxon>
    </lineage>
</organism>
<feature type="region of interest" description="Disordered" evidence="1">
    <location>
        <begin position="158"/>
        <end position="200"/>
    </location>
</feature>
<keyword evidence="3" id="KW-1185">Reference proteome</keyword>
<evidence type="ECO:0000256" key="1">
    <source>
        <dbReference type="SAM" id="MobiDB-lite"/>
    </source>
</evidence>
<accession>A0A395S4Y6</accession>
<reference evidence="2 3" key="1">
    <citation type="journal article" date="2018" name="PLoS Pathog.">
        <title>Evolution of structural diversity of trichothecenes, a family of toxins produced by plant pathogenic and entomopathogenic fungi.</title>
        <authorList>
            <person name="Proctor R.H."/>
            <person name="McCormick S.P."/>
            <person name="Kim H.S."/>
            <person name="Cardoza R.E."/>
            <person name="Stanley A.M."/>
            <person name="Lindo L."/>
            <person name="Kelly A."/>
            <person name="Brown D.W."/>
            <person name="Lee T."/>
            <person name="Vaughan M.M."/>
            <person name="Alexander N.J."/>
            <person name="Busman M."/>
            <person name="Gutierrez S."/>
        </authorList>
    </citation>
    <scope>NUCLEOTIDE SEQUENCE [LARGE SCALE GENOMIC DNA]</scope>
    <source>
        <strain evidence="2 3">NRRL 20695</strain>
    </source>
</reference>
<protein>
    <submittedName>
        <fullName evidence="2">Uncharacterized protein</fullName>
    </submittedName>
</protein>
<name>A0A395S4Y6_9HYPO</name>
<sequence length="200" mass="22327">MAEDNSPAINHPARVLFFYSAVIGIPLNLIRFIVMLRPTAILTIVLLVCSAVLAWIIRRRGAHIRLPSGTPIIKPWNCLVADISLAILSFIVLIFTWTHNHENDTGKIFLVAYSSTSLIFNMFLHFYLALLVLLSSHKMQDFIRERMGDLAAGTPHECENCHRRPETQSAEAEEQGLISSTTDEEDGTHGSGRGSSDVWN</sequence>
<dbReference type="Proteomes" id="UP000266234">
    <property type="component" value="Unassembled WGS sequence"/>
</dbReference>
<proteinExistence type="predicted"/>
<gene>
    <name evidence="2" type="ORF">FLONG3_8494</name>
</gene>
<comment type="caution">
    <text evidence="2">The sequence shown here is derived from an EMBL/GenBank/DDBJ whole genome shotgun (WGS) entry which is preliminary data.</text>
</comment>
<evidence type="ECO:0000313" key="3">
    <source>
        <dbReference type="Proteomes" id="UP000266234"/>
    </source>
</evidence>
<dbReference type="EMBL" id="PXOG01000205">
    <property type="protein sequence ID" value="RGP67473.1"/>
    <property type="molecule type" value="Genomic_DNA"/>
</dbReference>